<organism evidence="4 5">
    <name type="scientific">Porites lobata</name>
    <dbReference type="NCBI Taxonomy" id="104759"/>
    <lineage>
        <taxon>Eukaryota</taxon>
        <taxon>Metazoa</taxon>
        <taxon>Cnidaria</taxon>
        <taxon>Anthozoa</taxon>
        <taxon>Hexacorallia</taxon>
        <taxon>Scleractinia</taxon>
        <taxon>Fungiina</taxon>
        <taxon>Poritidae</taxon>
        <taxon>Porites</taxon>
    </lineage>
</organism>
<keyword evidence="1" id="KW-0175">Coiled coil</keyword>
<keyword evidence="5" id="KW-1185">Reference proteome</keyword>
<dbReference type="PANTHER" id="PTHR10337">
    <property type="entry name" value="SHC TRANSFORMING PROTEIN"/>
    <property type="match status" value="1"/>
</dbReference>
<comment type="caution">
    <text evidence="4">The sequence shown here is derived from an EMBL/GenBank/DDBJ whole genome shotgun (WGS) entry which is preliminary data.</text>
</comment>
<dbReference type="EMBL" id="CALNXK010000003">
    <property type="protein sequence ID" value="CAH3034715.1"/>
    <property type="molecule type" value="Genomic_DNA"/>
</dbReference>
<proteinExistence type="predicted"/>
<gene>
    <name evidence="4" type="ORF">PLOB_00025208</name>
</gene>
<feature type="region of interest" description="Disordered" evidence="2">
    <location>
        <begin position="1818"/>
        <end position="1899"/>
    </location>
</feature>
<feature type="compositionally biased region" description="Basic and acidic residues" evidence="2">
    <location>
        <begin position="296"/>
        <end position="312"/>
    </location>
</feature>
<feature type="region of interest" description="Disordered" evidence="2">
    <location>
        <begin position="1485"/>
        <end position="1522"/>
    </location>
</feature>
<accession>A0ABN8MS17</accession>
<feature type="region of interest" description="Disordered" evidence="2">
    <location>
        <begin position="1715"/>
        <end position="1805"/>
    </location>
</feature>
<feature type="region of interest" description="Disordered" evidence="2">
    <location>
        <begin position="40"/>
        <end position="96"/>
    </location>
</feature>
<feature type="domain" description="CEP152 CEP63 binding coiled coil" evidence="3">
    <location>
        <begin position="1528"/>
        <end position="1578"/>
    </location>
</feature>
<feature type="region of interest" description="Disordered" evidence="2">
    <location>
        <begin position="1622"/>
        <end position="1699"/>
    </location>
</feature>
<feature type="coiled-coil region" evidence="1">
    <location>
        <begin position="1284"/>
        <end position="1414"/>
    </location>
</feature>
<feature type="coiled-coil region" evidence="1">
    <location>
        <begin position="943"/>
        <end position="970"/>
    </location>
</feature>
<feature type="compositionally biased region" description="Basic and acidic residues" evidence="2">
    <location>
        <begin position="1858"/>
        <end position="1877"/>
    </location>
</feature>
<sequence length="1899" mass="220422">MSVGISQVNFDAQVLEDEEEAALEKEDQEREKEIRELLNSELDDGLLEDDNASFSSHDLRSSGYSRDTPYSDDFTEQEQQTILNGHDPKKLIPSERGAFERPPPLITQRAFHFINGSGQNDDSNSGMLIQQHNNYDQEHQEIDGYNHQGYYEYREEESPFDGQVDEYSQNFHQQEGGSNYRTSPIGDDVDKAYEQYGNYHPHFGVQRQFPSHQEAQNQHYHQSQYPAGNFSKQINVPSGDDFYGDYGGYDEGEGTISPDQNVHDDDADNTNVPNHYRMDTLGNYQVQYYAQHEPTSRIHDRGSDRHVTERNDISTGYSGSGTQDVQLQILYKARGRKIEELTRELESQEDEMTKEIRVLNHQIALIKDERDGLSTSLEQSQKMVQTCNTELNNLKGQLAAAYQQISALQESKEEVISKLHVAETTIDSLNQQLVELSRSESLTRAKEQHESVVNVMKRRHEEEVLTLKQKLDEAVLSRDHKHEEASHLRDELVEKAEMINSLTKSLDSSQKQCQEILKSGTMTEINQLRIALQESATARNIAEGQCISLKHELSELKEQVKMYESASRLGVGLGSSFQDSSFAHLTVRNLNKENWSTPKSHKVPLEETVTELRKELEQCLINNKAKRDQVFNLETELNTVKSQLKEQESKAQRMEVIAQEHEVKSQDLARKIQEMENEKRDPDEEHQKALKDLEVARRNLQESASNLDEVLKERDDLSETCADLKQQMAQMVAEFDEDKRISIEKCREACLQLHENSKNLLRDQLIEENEQTVRNLKKELEESGEELIRIKECYVQLSEESRSLEEKLKEQFEKEKQVLLSESEAKLVDELRASFEKQYNDELEKARKEWKEEEVSKIKDEFMKEKEQLLKDIEEQKTRLVEEEVSKARKEWSEQQSCSNQTDVDDQIAAARQEWIKEHNDELEKRLCNAIEEVRRIWDEEQKLKTKEEIEKMRSELERVHRESRDQELNKAVELALSHAHADWLKNDEEMRQREIDQAVEVATTNAVAEAKDEWDREIKSQDSLLQTALTHEKLRWKKETELEKSKAVEAAVAIAEVKWHEEEERKISEAVEQAIRGARDAWKESKQREIAVAVEMARQEWNAKQKDELNVALEATNAQLMKQFEEQKKEAVEKAVSKARLQWEKRSSVETRSEIESLREEIFREFEAQKKVEILETLEEAKEAWMEESEELKREEVNEAMAYLESEYTKRMEEFKHTELKEALEKARQQWTAEELSRREEIVKARLAAAREDWRREVAKSTKDETDRALATNNEVELGKRTRELEEKVREKLQAEHEEEKRKLVEDTFREAETKYTNENVKLREELRKVKAEEATRDKWQAEKTRLVQEYQNQLDRMRSEYNSKLKEQRVQIERDLGTKTNNELQKVRNGLKQEQQDARVQLEKQHEQKVRQALETARCEWEKQQRQESTKQGEEVKRQQELWTKERRENQSALEKLKRELATLKKEYSTTTDKLKRELFEERKKTQYSSKRRDSRNDASQAPLQLDSGSDTSFSSVENVSTTRGLQELRQYYLDTIAKIRDDVLNHVTQTKASAAKKIRGEVLKERHSTAKKLRKYYLQCLKQLLEEDRVALEGNTAPSSTEEKLNRMAVALRTLSPNKEAVGQLPHQPEVLDDTQSPRSGVFKVLLDSSQREAREARSPSIGRIHGRPRDSGPDGASDTGPIVGKEREFTPVFGEQLTVTDKDAFDLSGKYFTPERDLENSTSQETESTSSKDSPPEMKDCHMSSPVLEHKTVNHSESETSTDREKQRTYVMHAPSEHAFKQKPLASYKRSAPSPAFSIKSYESDQYSELPTVIHVSRRESSGSKESNSGIPTRRTLQDKDAIIPPVSASVPDMRSRPPVEKISRVLTRDKRVTSTSSLPSKPRVDVRAKHVQKT</sequence>
<feature type="compositionally biased region" description="Acidic residues" evidence="2">
    <location>
        <begin position="41"/>
        <end position="51"/>
    </location>
</feature>
<evidence type="ECO:0000256" key="1">
    <source>
        <dbReference type="SAM" id="Coils"/>
    </source>
</evidence>
<dbReference type="Pfam" id="PF25770">
    <property type="entry name" value="CC_CEP63-bind_CEP152"/>
    <property type="match status" value="1"/>
</dbReference>
<dbReference type="PANTHER" id="PTHR10337:SF6">
    <property type="entry name" value="CENTROSOMAL PROTEIN OF 152 KDA"/>
    <property type="match status" value="1"/>
</dbReference>
<feature type="compositionally biased region" description="Polar residues" evidence="2">
    <location>
        <begin position="1500"/>
        <end position="1522"/>
    </location>
</feature>
<protein>
    <recommendedName>
        <fullName evidence="3">CEP152 CEP63 binding coiled coil domain-containing protein</fullName>
    </recommendedName>
</protein>
<feature type="region of interest" description="Disordered" evidence="2">
    <location>
        <begin position="296"/>
        <end position="320"/>
    </location>
</feature>
<evidence type="ECO:0000313" key="5">
    <source>
        <dbReference type="Proteomes" id="UP001159405"/>
    </source>
</evidence>
<feature type="compositionally biased region" description="Basic and acidic residues" evidence="2">
    <location>
        <begin position="86"/>
        <end position="96"/>
    </location>
</feature>
<feature type="compositionally biased region" description="Basic and acidic residues" evidence="2">
    <location>
        <begin position="1738"/>
        <end position="1772"/>
    </location>
</feature>
<dbReference type="SUPFAM" id="SSF57997">
    <property type="entry name" value="Tropomyosin"/>
    <property type="match status" value="1"/>
</dbReference>
<feature type="coiled-coil region" evidence="1">
    <location>
        <begin position="1169"/>
        <end position="1254"/>
    </location>
</feature>
<evidence type="ECO:0000259" key="3">
    <source>
        <dbReference type="Pfam" id="PF25770"/>
    </source>
</evidence>
<dbReference type="Proteomes" id="UP001159405">
    <property type="component" value="Unassembled WGS sequence"/>
</dbReference>
<feature type="coiled-coil region" evidence="1">
    <location>
        <begin position="539"/>
        <end position="566"/>
    </location>
</feature>
<feature type="region of interest" description="Disordered" evidence="2">
    <location>
        <begin position="1425"/>
        <end position="1451"/>
    </location>
</feature>
<evidence type="ECO:0000313" key="4">
    <source>
        <dbReference type="EMBL" id="CAH3034715.1"/>
    </source>
</evidence>
<dbReference type="InterPro" id="IPR051235">
    <property type="entry name" value="CEP152/SHC-Transforming"/>
</dbReference>
<feature type="coiled-coil region" evidence="1">
    <location>
        <begin position="1111"/>
        <end position="1143"/>
    </location>
</feature>
<feature type="coiled-coil region" evidence="1">
    <location>
        <begin position="331"/>
        <end position="477"/>
    </location>
</feature>
<name>A0ABN8MS17_9CNID</name>
<feature type="coiled-coil region" evidence="1">
    <location>
        <begin position="609"/>
        <end position="891"/>
    </location>
</feature>
<dbReference type="InterPro" id="IPR057659">
    <property type="entry name" value="CEP152_CC"/>
</dbReference>
<feature type="compositionally biased region" description="Basic and acidic residues" evidence="2">
    <location>
        <begin position="1485"/>
        <end position="1499"/>
    </location>
</feature>
<reference evidence="4 5" key="1">
    <citation type="submission" date="2022-05" db="EMBL/GenBank/DDBJ databases">
        <authorList>
            <consortium name="Genoscope - CEA"/>
            <person name="William W."/>
        </authorList>
    </citation>
    <scope>NUCLEOTIDE SEQUENCE [LARGE SCALE GENOMIC DNA]</scope>
</reference>
<feature type="compositionally biased region" description="Low complexity" evidence="2">
    <location>
        <begin position="1724"/>
        <end position="1735"/>
    </location>
</feature>
<evidence type="ECO:0000256" key="2">
    <source>
        <dbReference type="SAM" id="MobiDB-lite"/>
    </source>
</evidence>